<organism evidence="3 4">
    <name type="scientific">Candidatus Nanosyncoccus alces</name>
    <dbReference type="NCBI Taxonomy" id="2171997"/>
    <lineage>
        <taxon>Bacteria</taxon>
        <taxon>Candidatus Saccharimonadota</taxon>
        <taxon>Candidatus Nanosyncoccalia</taxon>
        <taxon>Candidatus Nanosyncoccales</taxon>
        <taxon>Candidatus Nanosyncoccaceae</taxon>
        <taxon>Candidatus Nanosyncoccus</taxon>
    </lineage>
</organism>
<dbReference type="InterPro" id="IPR050194">
    <property type="entry name" value="Glycosyltransferase_grp1"/>
</dbReference>
<dbReference type="RefSeq" id="WP_129734198.1">
    <property type="nucleotide sequence ID" value="NZ_PRLM01000001.1"/>
</dbReference>
<sequence>MKIAFFSDCYLDLTGGITSSINAQKTELERRGHTVYIFSTSYPKTPKERQNLAKENIFPVPSCHWCFRGLTPVSRRPKLVEKWLLQEHPEIKDFDIYYIHYESGCSIAGLHLAKKLKIPSIQVMHGREDMGVTSIIPFGLRTIVATLLNWFHSWYIPHPTRVHKDNYLANTVAKAKMWTLMVNHANYADCVITPSHHFAKKLNHYGVKHKIKIFPNGYPDKNFPTNPSVKTLKLGQTLEIIWHSRLSGEKRILPFLRALNQVNGKYHLNVYGDGANLNKAKRYATKHHLNVTFHGNSKFNTVQNAILKSHLDVLASYNFDNYPMTLVEAEASGVPVFICDPDMQEIIPKDSYILSSGPTPFQMAEALNDLLNHPDKIQQMSKIMLKHRQETLISQRIKTLEDIFHLML</sequence>
<evidence type="ECO:0000259" key="1">
    <source>
        <dbReference type="Pfam" id="PF00534"/>
    </source>
</evidence>
<dbReference type="SUPFAM" id="SSF53756">
    <property type="entry name" value="UDP-Glycosyltransferase/glycogen phosphorylase"/>
    <property type="match status" value="1"/>
</dbReference>
<gene>
    <name evidence="3" type="ORF">G3RUM_00018</name>
</gene>
<dbReference type="InterPro" id="IPR028098">
    <property type="entry name" value="Glyco_trans_4-like_N"/>
</dbReference>
<dbReference type="EC" id="2.4.1.337" evidence="3"/>
<keyword evidence="3" id="KW-0808">Transferase</keyword>
<dbReference type="Gene3D" id="3.40.50.2000">
    <property type="entry name" value="Glycogen Phosphorylase B"/>
    <property type="match status" value="2"/>
</dbReference>
<keyword evidence="4" id="KW-1185">Reference proteome</keyword>
<dbReference type="InterPro" id="IPR001296">
    <property type="entry name" value="Glyco_trans_1"/>
</dbReference>
<name>A0ABY0FPS3_9BACT</name>
<reference evidence="3 4" key="1">
    <citation type="journal article" date="2018" name="bioRxiv">
        <title>Evidence of independent acquisition and adaption of ultra-small bacteria to human hosts across the highly diverse yet reduced genomes of the phylum Saccharibacteria.</title>
        <authorList>
            <person name="McLean J.S."/>
            <person name="Bor B."/>
            <person name="To T.T."/>
            <person name="Liu Q."/>
            <person name="Kearns K.A."/>
            <person name="Solden L.M."/>
            <person name="Wrighton K.C."/>
            <person name="He X."/>
            <person name="Shi W."/>
        </authorList>
    </citation>
    <scope>NUCLEOTIDE SEQUENCE [LARGE SCALE GENOMIC DNA]</scope>
    <source>
        <strain evidence="3 4">TM7_G3_2_Rum_HOT_351B</strain>
    </source>
</reference>
<keyword evidence="3" id="KW-0328">Glycosyltransferase</keyword>
<protein>
    <submittedName>
        <fullName evidence="3">Alpha-monoglucosyldiacylglycerol synthase</fullName>
        <ecNumber evidence="3">2.4.1.337</ecNumber>
    </submittedName>
</protein>
<dbReference type="Pfam" id="PF00534">
    <property type="entry name" value="Glycos_transf_1"/>
    <property type="match status" value="1"/>
</dbReference>
<evidence type="ECO:0000259" key="2">
    <source>
        <dbReference type="Pfam" id="PF13439"/>
    </source>
</evidence>
<dbReference type="PANTHER" id="PTHR45947:SF3">
    <property type="entry name" value="SULFOQUINOVOSYL TRANSFERASE SQD2"/>
    <property type="match status" value="1"/>
</dbReference>
<comment type="caution">
    <text evidence="3">The sequence shown here is derived from an EMBL/GenBank/DDBJ whole genome shotgun (WGS) entry which is preliminary data.</text>
</comment>
<reference evidence="3 4" key="2">
    <citation type="journal article" date="2020" name="Cell Rep.">
        <title>Acquisition and Adaptation of Ultra-small Parasitic Reduced Genome Bacteria to Mammalian Hosts.</title>
        <authorList>
            <person name="McLean J.S."/>
            <person name="Bor B."/>
            <person name="Kerns K.A."/>
            <person name="Liu Q."/>
            <person name="To T.T."/>
            <person name="Solden L."/>
            <person name="Hendrickson E.L."/>
            <person name="Wrighton K."/>
            <person name="Shi W."/>
            <person name="He X."/>
        </authorList>
    </citation>
    <scope>NUCLEOTIDE SEQUENCE [LARGE SCALE GENOMIC DNA]</scope>
    <source>
        <strain evidence="3 4">TM7_G3_2_Rum_HOT_351B</strain>
    </source>
</reference>
<dbReference type="GO" id="GO:0047228">
    <property type="term" value="F:1,2-diacylglycerol 3-glucosyltransferase activity"/>
    <property type="evidence" value="ECO:0007669"/>
    <property type="project" value="UniProtKB-EC"/>
</dbReference>
<feature type="domain" description="Glycosyl transferase family 1" evidence="1">
    <location>
        <begin position="238"/>
        <end position="382"/>
    </location>
</feature>
<proteinExistence type="predicted"/>
<feature type="domain" description="Glycosyltransferase subfamily 4-like N-terminal" evidence="2">
    <location>
        <begin position="15"/>
        <end position="218"/>
    </location>
</feature>
<accession>A0ABY0FPS3</accession>
<dbReference type="EMBL" id="PRLM01000001">
    <property type="protein sequence ID" value="RYC75087.1"/>
    <property type="molecule type" value="Genomic_DNA"/>
</dbReference>
<dbReference type="PANTHER" id="PTHR45947">
    <property type="entry name" value="SULFOQUINOVOSYL TRANSFERASE SQD2"/>
    <property type="match status" value="1"/>
</dbReference>
<dbReference type="Proteomes" id="UP001191019">
    <property type="component" value="Unassembled WGS sequence"/>
</dbReference>
<evidence type="ECO:0000313" key="3">
    <source>
        <dbReference type="EMBL" id="RYC75087.1"/>
    </source>
</evidence>
<dbReference type="Pfam" id="PF13439">
    <property type="entry name" value="Glyco_transf_4"/>
    <property type="match status" value="1"/>
</dbReference>
<evidence type="ECO:0000313" key="4">
    <source>
        <dbReference type="Proteomes" id="UP001191019"/>
    </source>
</evidence>